<accession>A0A347ZUV0</accession>
<dbReference type="SUPFAM" id="SSF53062">
    <property type="entry name" value="PTS system fructose IIA component-like"/>
    <property type="match status" value="1"/>
</dbReference>
<organism evidence="9 10">
    <name type="scientific">Pelolinea submarina</name>
    <dbReference type="NCBI Taxonomy" id="913107"/>
    <lineage>
        <taxon>Bacteria</taxon>
        <taxon>Bacillati</taxon>
        <taxon>Chloroflexota</taxon>
        <taxon>Anaerolineae</taxon>
        <taxon>Anaerolineales</taxon>
        <taxon>Anaerolineaceae</taxon>
        <taxon>Pelolinea</taxon>
    </lineage>
</organism>
<dbReference type="RefSeq" id="WP_116223523.1">
    <property type="nucleotide sequence ID" value="NZ_AP018437.1"/>
</dbReference>
<dbReference type="PANTHER" id="PTHR33799">
    <property type="entry name" value="PTS PERMEASE-RELATED-RELATED"/>
    <property type="match status" value="1"/>
</dbReference>
<gene>
    <name evidence="9" type="ORF">DFR64_0190</name>
</gene>
<dbReference type="InterPro" id="IPR033887">
    <property type="entry name" value="PTS_IIA_man"/>
</dbReference>
<keyword evidence="6" id="KW-0598">Phosphotransferase system</keyword>
<evidence type="ECO:0000256" key="7">
    <source>
        <dbReference type="ARBA" id="ARBA00022777"/>
    </source>
</evidence>
<dbReference type="InterPro" id="IPR051471">
    <property type="entry name" value="Bacterial_PTS_sugar_comp"/>
</dbReference>
<evidence type="ECO:0000313" key="10">
    <source>
        <dbReference type="Proteomes" id="UP000256388"/>
    </source>
</evidence>
<keyword evidence="5" id="KW-0808">Transferase</keyword>
<evidence type="ECO:0000256" key="3">
    <source>
        <dbReference type="ARBA" id="ARBA00022490"/>
    </source>
</evidence>
<keyword evidence="10" id="KW-1185">Reference proteome</keyword>
<evidence type="ECO:0000256" key="5">
    <source>
        <dbReference type="ARBA" id="ARBA00022679"/>
    </source>
</evidence>
<dbReference type="Gene3D" id="3.40.50.510">
    <property type="entry name" value="Phosphotransferase system, mannose-type IIA component"/>
    <property type="match status" value="1"/>
</dbReference>
<keyword evidence="7" id="KW-0418">Kinase</keyword>
<dbReference type="GO" id="GO:0016020">
    <property type="term" value="C:membrane"/>
    <property type="evidence" value="ECO:0007669"/>
    <property type="project" value="InterPro"/>
</dbReference>
<dbReference type="CDD" id="cd00006">
    <property type="entry name" value="PTS_IIA_man"/>
    <property type="match status" value="1"/>
</dbReference>
<evidence type="ECO:0000313" key="9">
    <source>
        <dbReference type="EMBL" id="REG10335.1"/>
    </source>
</evidence>
<evidence type="ECO:0000256" key="1">
    <source>
        <dbReference type="ARBA" id="ARBA00004496"/>
    </source>
</evidence>
<dbReference type="PANTHER" id="PTHR33799:SF1">
    <property type="entry name" value="PTS SYSTEM MANNOSE-SPECIFIC EIIAB COMPONENT-RELATED"/>
    <property type="match status" value="1"/>
</dbReference>
<dbReference type="EMBL" id="QUMS01000001">
    <property type="protein sequence ID" value="REG10335.1"/>
    <property type="molecule type" value="Genomic_DNA"/>
</dbReference>
<feature type="domain" description="PTS EIIA type-4" evidence="8">
    <location>
        <begin position="9"/>
        <end position="131"/>
    </location>
</feature>
<evidence type="ECO:0000259" key="8">
    <source>
        <dbReference type="PROSITE" id="PS51096"/>
    </source>
</evidence>
<name>A0A347ZUV0_9CHLR</name>
<dbReference type="InterPro" id="IPR036662">
    <property type="entry name" value="PTS_EIIA_man-typ_sf"/>
</dbReference>
<comment type="caution">
    <text evidence="9">The sequence shown here is derived from an EMBL/GenBank/DDBJ whole genome shotgun (WGS) entry which is preliminary data.</text>
</comment>
<comment type="subcellular location">
    <subcellularLocation>
        <location evidence="1">Cytoplasm</location>
    </subcellularLocation>
</comment>
<dbReference type="PROSITE" id="PS51096">
    <property type="entry name" value="PTS_EIIA_TYPE_4"/>
    <property type="match status" value="1"/>
</dbReference>
<dbReference type="Proteomes" id="UP000256388">
    <property type="component" value="Unassembled WGS sequence"/>
</dbReference>
<sequence length="142" mass="15386">MATTEQNETLGILVCTHSSLADSLKQAIEMLMGPQENFETLGLYEGGDVFSLCEEIKKQVGNMHTKKNLVFTDLFGASPSNAAAMSLVDIDAVIITGVNLPMLAEVLTLRGQQQDLNDLVIDIVNKGKDSIRTITKEMLSKG</sequence>
<evidence type="ECO:0000256" key="4">
    <source>
        <dbReference type="ARBA" id="ARBA00022597"/>
    </source>
</evidence>
<dbReference type="GO" id="GO:0016301">
    <property type="term" value="F:kinase activity"/>
    <property type="evidence" value="ECO:0007669"/>
    <property type="project" value="UniProtKB-KW"/>
</dbReference>
<reference evidence="9 10" key="1">
    <citation type="submission" date="2018-08" db="EMBL/GenBank/DDBJ databases">
        <title>Genomic Encyclopedia of Type Strains, Phase IV (KMG-IV): sequencing the most valuable type-strain genomes for metagenomic binning, comparative biology and taxonomic classification.</title>
        <authorList>
            <person name="Goeker M."/>
        </authorList>
    </citation>
    <scope>NUCLEOTIDE SEQUENCE [LARGE SCALE GENOMIC DNA]</scope>
    <source>
        <strain evidence="9 10">DSM 23923</strain>
    </source>
</reference>
<proteinExistence type="predicted"/>
<dbReference type="Pfam" id="PF03610">
    <property type="entry name" value="EIIA-man"/>
    <property type="match status" value="1"/>
</dbReference>
<keyword evidence="3" id="KW-0963">Cytoplasm</keyword>
<dbReference type="GO" id="GO:0005737">
    <property type="term" value="C:cytoplasm"/>
    <property type="evidence" value="ECO:0007669"/>
    <property type="project" value="UniProtKB-SubCell"/>
</dbReference>
<keyword evidence="4" id="KW-0762">Sugar transport</keyword>
<keyword evidence="2" id="KW-0813">Transport</keyword>
<dbReference type="OrthoDB" id="9799827at2"/>
<evidence type="ECO:0000256" key="6">
    <source>
        <dbReference type="ARBA" id="ARBA00022683"/>
    </source>
</evidence>
<dbReference type="InterPro" id="IPR004701">
    <property type="entry name" value="PTS_EIIA_man-typ"/>
</dbReference>
<dbReference type="GO" id="GO:0009401">
    <property type="term" value="P:phosphoenolpyruvate-dependent sugar phosphotransferase system"/>
    <property type="evidence" value="ECO:0007669"/>
    <property type="project" value="UniProtKB-KW"/>
</dbReference>
<dbReference type="AlphaFoldDB" id="A0A347ZUV0"/>
<protein>
    <submittedName>
        <fullName evidence="9">PTS system mannose-specific IIA component</fullName>
    </submittedName>
</protein>
<evidence type="ECO:0000256" key="2">
    <source>
        <dbReference type="ARBA" id="ARBA00022448"/>
    </source>
</evidence>